<gene>
    <name evidence="1" type="ORF">OYG11_13195</name>
</gene>
<evidence type="ECO:0000313" key="2">
    <source>
        <dbReference type="Proteomes" id="UP001077788"/>
    </source>
</evidence>
<dbReference type="Proteomes" id="UP001077788">
    <property type="component" value="Unassembled WGS sequence"/>
</dbReference>
<protein>
    <submittedName>
        <fullName evidence="1">Uncharacterized protein</fullName>
    </submittedName>
</protein>
<sequence>STFGTPFHFGVWLYLYHHTPHFTAPFDPAYFQVFFRTTLGQLTMAEQPSTSETISSVAGVA</sequence>
<evidence type="ECO:0000313" key="1">
    <source>
        <dbReference type="EMBL" id="MCY6525147.1"/>
    </source>
</evidence>
<reference evidence="1" key="1">
    <citation type="journal article" date="2021" name="Vet Sci">
        <title>O-Serogroups and Pathovirotypes of Escherichia coli Isolated from Post-Weaning Piglets Showing Diarrhoea and/or Oedema in South Korea.</title>
        <authorList>
            <person name="Byun J.W."/>
            <person name="Moon B.Y."/>
            <person name="Do K.H."/>
            <person name="Lee K."/>
            <person name="Lee H.Y."/>
            <person name="Kim W.I."/>
            <person name="So B."/>
            <person name="Lee W.K."/>
        </authorList>
    </citation>
    <scope>NUCLEOTIDE SEQUENCE</scope>
    <source>
        <strain evidence="1">84/14</strain>
    </source>
</reference>
<dbReference type="EMBL" id="JAPQFC010001422">
    <property type="protein sequence ID" value="MCY6525147.1"/>
    <property type="molecule type" value="Genomic_DNA"/>
</dbReference>
<feature type="non-terminal residue" evidence="1">
    <location>
        <position position="1"/>
    </location>
</feature>
<comment type="caution">
    <text evidence="1">The sequence shown here is derived from an EMBL/GenBank/DDBJ whole genome shotgun (WGS) entry which is preliminary data.</text>
</comment>
<dbReference type="RefSeq" id="WP_267992581.1">
    <property type="nucleotide sequence ID" value="NZ_JAPQFC010001422.1"/>
</dbReference>
<reference evidence="1" key="2">
    <citation type="submission" date="2022-12" db="EMBL/GenBank/DDBJ databases">
        <authorList>
            <person name="Kardos G."/>
            <person name="Sarkozi R."/>
            <person name="Laczko L."/>
            <person name="Marton S."/>
            <person name="Makrai L."/>
            <person name="Banyai K."/>
            <person name="Fodor L."/>
        </authorList>
    </citation>
    <scope>NUCLEOTIDE SEQUENCE</scope>
    <source>
        <strain evidence="1">84/14</strain>
    </source>
</reference>
<organism evidence="1 2">
    <name type="scientific">Actinobacillus pleuropneumoniae</name>
    <name type="common">Haemophilus pleuropneumoniae</name>
    <dbReference type="NCBI Taxonomy" id="715"/>
    <lineage>
        <taxon>Bacteria</taxon>
        <taxon>Pseudomonadati</taxon>
        <taxon>Pseudomonadota</taxon>
        <taxon>Gammaproteobacteria</taxon>
        <taxon>Pasteurellales</taxon>
        <taxon>Pasteurellaceae</taxon>
        <taxon>Actinobacillus</taxon>
    </lineage>
</organism>
<proteinExistence type="predicted"/>
<name>A0A9Q4DLH5_ACTPL</name>
<accession>A0A9Q4DLH5</accession>
<dbReference type="AlphaFoldDB" id="A0A9Q4DLH5"/>